<reference evidence="1" key="1">
    <citation type="journal article" date="2021" name="Environ. Microbiol.">
        <title>Gene family expansions and transcriptome signatures uncover fungal adaptations to wood decay.</title>
        <authorList>
            <person name="Hage H."/>
            <person name="Miyauchi S."/>
            <person name="Viragh M."/>
            <person name="Drula E."/>
            <person name="Min B."/>
            <person name="Chaduli D."/>
            <person name="Navarro D."/>
            <person name="Favel A."/>
            <person name="Norest M."/>
            <person name="Lesage-Meessen L."/>
            <person name="Balint B."/>
            <person name="Merenyi Z."/>
            <person name="de Eugenio L."/>
            <person name="Morin E."/>
            <person name="Martinez A.T."/>
            <person name="Baldrian P."/>
            <person name="Stursova M."/>
            <person name="Martinez M.J."/>
            <person name="Novotny C."/>
            <person name="Magnuson J.K."/>
            <person name="Spatafora J.W."/>
            <person name="Maurice S."/>
            <person name="Pangilinan J."/>
            <person name="Andreopoulos W."/>
            <person name="LaButti K."/>
            <person name="Hundley H."/>
            <person name="Na H."/>
            <person name="Kuo A."/>
            <person name="Barry K."/>
            <person name="Lipzen A."/>
            <person name="Henrissat B."/>
            <person name="Riley R."/>
            <person name="Ahrendt S."/>
            <person name="Nagy L.G."/>
            <person name="Grigoriev I.V."/>
            <person name="Martin F."/>
            <person name="Rosso M.N."/>
        </authorList>
    </citation>
    <scope>NUCLEOTIDE SEQUENCE</scope>
    <source>
        <strain evidence="1">CBS 384.51</strain>
    </source>
</reference>
<dbReference type="EMBL" id="MU274920">
    <property type="protein sequence ID" value="KAI0087000.1"/>
    <property type="molecule type" value="Genomic_DNA"/>
</dbReference>
<organism evidence="1 2">
    <name type="scientific">Irpex rosettiformis</name>
    <dbReference type="NCBI Taxonomy" id="378272"/>
    <lineage>
        <taxon>Eukaryota</taxon>
        <taxon>Fungi</taxon>
        <taxon>Dikarya</taxon>
        <taxon>Basidiomycota</taxon>
        <taxon>Agaricomycotina</taxon>
        <taxon>Agaricomycetes</taxon>
        <taxon>Polyporales</taxon>
        <taxon>Irpicaceae</taxon>
        <taxon>Irpex</taxon>
    </lineage>
</organism>
<protein>
    <submittedName>
        <fullName evidence="1">Uncharacterized protein</fullName>
    </submittedName>
</protein>
<accession>A0ACB8TYC5</accession>
<evidence type="ECO:0000313" key="1">
    <source>
        <dbReference type="EMBL" id="KAI0087000.1"/>
    </source>
</evidence>
<proteinExistence type="predicted"/>
<comment type="caution">
    <text evidence="1">The sequence shown here is derived from an EMBL/GenBank/DDBJ whole genome shotgun (WGS) entry which is preliminary data.</text>
</comment>
<evidence type="ECO:0000313" key="2">
    <source>
        <dbReference type="Proteomes" id="UP001055072"/>
    </source>
</evidence>
<gene>
    <name evidence="1" type="ORF">BDY19DRAFT_321373</name>
</gene>
<sequence>VIRLSFIEFKWGYTSRIDERQESHGLALSSSRHSPDAHTVSRSPAARDESADDTHGSGSSCGIPGMVPRSAVTYLYTHIFRIIYLMTSEAGNVNASATGQGAVESEFRGDVVETCETFINEFARGEKAKVDTIKSIYNAIFTSDGDAEGTEGMREAQDISFANFLDKIEEVCQTRVSAAHRGKAPQAQFARQDVPDAEEGDDAVDEFLDNIRRERSPSVILDNHTSNKRARSTSSERAPRTSKKPFVEALLPFIANRQSRVSVNSLRPDLRETIRCKELYGRDVAAAKQVLTCQPDCPDIPDPVWNDILLSKFVDLDRIFSSLQSIDGDAIESYKVGDLELSAGPTKPKKHIATAGEWLSAYERYKRGVVFCYPHRERELTDYAFHINRQFTAVGEVNTTRVIHYDRAVRAEASRGNRLLLTDLHEWNHLYTAFIVTPGAVTKNATSTSRGKDNRSNEACQCFNQGRCTNRNNCRFRHVCSLCSSKEHMVSNCPKLLRPSIGSR</sequence>
<dbReference type="Proteomes" id="UP001055072">
    <property type="component" value="Unassembled WGS sequence"/>
</dbReference>
<name>A0ACB8TYC5_9APHY</name>
<keyword evidence="2" id="KW-1185">Reference proteome</keyword>
<feature type="non-terminal residue" evidence="1">
    <location>
        <position position="1"/>
    </location>
</feature>